<sequence length="227" mass="23583">KEASENPAAANSLPRESPDLGGPSATRLPGEWNSERGRCGGSMRAGRAGGGSRAPTPRVHPRAPPARHRRAEAPQPGPAEPHALTRPQPIAQSALRAGAAPLGGKKDAAARVGWLRARVGAHGSSRAGWPRSRGGRRGLRDSRGEGRAGGGGGCWGSPQRRPRLFLFLFRRQGACRAPHERRCLTCRPLWTGAAAAEPRVSASREGRVGVLGAATWAPRASAAGVGG</sequence>
<proteinExistence type="predicted"/>
<evidence type="ECO:0000313" key="2">
    <source>
        <dbReference type="EMBL" id="KAK2094637.1"/>
    </source>
</evidence>
<name>A0ABQ9UC38_SAGOE</name>
<feature type="region of interest" description="Disordered" evidence="1">
    <location>
        <begin position="1"/>
        <end position="85"/>
    </location>
</feature>
<dbReference type="Proteomes" id="UP001266305">
    <property type="component" value="Unassembled WGS sequence"/>
</dbReference>
<feature type="compositionally biased region" description="Low complexity" evidence="1">
    <location>
        <begin position="123"/>
        <end position="132"/>
    </location>
</feature>
<protein>
    <submittedName>
        <fullName evidence="2">Uncharacterized protein</fullName>
    </submittedName>
</protein>
<organism evidence="2 3">
    <name type="scientific">Saguinus oedipus</name>
    <name type="common">Cotton-top tamarin</name>
    <name type="synonym">Oedipomidas oedipus</name>
    <dbReference type="NCBI Taxonomy" id="9490"/>
    <lineage>
        <taxon>Eukaryota</taxon>
        <taxon>Metazoa</taxon>
        <taxon>Chordata</taxon>
        <taxon>Craniata</taxon>
        <taxon>Vertebrata</taxon>
        <taxon>Euteleostomi</taxon>
        <taxon>Mammalia</taxon>
        <taxon>Eutheria</taxon>
        <taxon>Euarchontoglires</taxon>
        <taxon>Primates</taxon>
        <taxon>Haplorrhini</taxon>
        <taxon>Platyrrhini</taxon>
        <taxon>Cebidae</taxon>
        <taxon>Callitrichinae</taxon>
        <taxon>Saguinus</taxon>
    </lineage>
</organism>
<reference evidence="2 3" key="1">
    <citation type="submission" date="2023-05" db="EMBL/GenBank/DDBJ databases">
        <title>B98-5 Cell Line De Novo Hybrid Assembly: An Optical Mapping Approach.</title>
        <authorList>
            <person name="Kananen K."/>
            <person name="Auerbach J.A."/>
            <person name="Kautto E."/>
            <person name="Blachly J.S."/>
        </authorList>
    </citation>
    <scope>NUCLEOTIDE SEQUENCE [LARGE SCALE GENOMIC DNA]</scope>
    <source>
        <strain evidence="2">B95-8</strain>
        <tissue evidence="2">Cell line</tissue>
    </source>
</reference>
<evidence type="ECO:0000256" key="1">
    <source>
        <dbReference type="SAM" id="MobiDB-lite"/>
    </source>
</evidence>
<accession>A0ABQ9UC38</accession>
<feature type="region of interest" description="Disordered" evidence="1">
    <location>
        <begin position="121"/>
        <end position="155"/>
    </location>
</feature>
<gene>
    <name evidence="2" type="ORF">P7K49_028375</name>
</gene>
<feature type="compositionally biased region" description="Basic residues" evidence="1">
    <location>
        <begin position="59"/>
        <end position="70"/>
    </location>
</feature>
<keyword evidence="3" id="KW-1185">Reference proteome</keyword>
<comment type="caution">
    <text evidence="2">The sequence shown here is derived from an EMBL/GenBank/DDBJ whole genome shotgun (WGS) entry which is preliminary data.</text>
</comment>
<feature type="non-terminal residue" evidence="2">
    <location>
        <position position="1"/>
    </location>
</feature>
<dbReference type="EMBL" id="JASSZA010000014">
    <property type="protein sequence ID" value="KAK2094637.1"/>
    <property type="molecule type" value="Genomic_DNA"/>
</dbReference>
<evidence type="ECO:0000313" key="3">
    <source>
        <dbReference type="Proteomes" id="UP001266305"/>
    </source>
</evidence>